<keyword evidence="2" id="KW-1185">Reference proteome</keyword>
<gene>
    <name evidence="1" type="ORF">ACFFJP_02690</name>
</gene>
<sequence>MRQTFVDYLQSIDLTQDPSSKIQIALTQLHSSSGSIYFTPEKSIGAVRSKVIIRNLNKFGPFQQITGLFKTFESNKELIFLPATMPYSKSDNILTIGNFLKDKTQYCIVEENIFDGGYINRSYDLDLYGPTVFVDFLQTSAPSKTQAGNTINQKLVPIASKRKQAVVAHFEEARISQNSGEKATYQEIYDTMGAPTKQQLWDILREKDIGNFHETRTDRALEPLASIAKELGFRFKGGRPTGNRKI</sequence>
<reference evidence="1 2" key="1">
    <citation type="submission" date="2024-09" db="EMBL/GenBank/DDBJ databases">
        <authorList>
            <person name="Sun Q."/>
            <person name="Mori K."/>
        </authorList>
    </citation>
    <scope>NUCLEOTIDE SEQUENCE [LARGE SCALE GENOMIC DNA]</scope>
    <source>
        <strain evidence="1 2">KCTC 23315</strain>
    </source>
</reference>
<accession>A0ABV6B8J9</accession>
<comment type="caution">
    <text evidence="1">The sequence shown here is derived from an EMBL/GenBank/DDBJ whole genome shotgun (WGS) entry which is preliminary data.</text>
</comment>
<dbReference type="EMBL" id="JBHLXP010000001">
    <property type="protein sequence ID" value="MFC0047196.1"/>
    <property type="molecule type" value="Genomic_DNA"/>
</dbReference>
<dbReference type="Proteomes" id="UP001589813">
    <property type="component" value="Unassembled WGS sequence"/>
</dbReference>
<dbReference type="RefSeq" id="WP_377240224.1">
    <property type="nucleotide sequence ID" value="NZ_JBHLXP010000001.1"/>
</dbReference>
<organism evidence="1 2">
    <name type="scientific">Rheinheimera tilapiae</name>
    <dbReference type="NCBI Taxonomy" id="875043"/>
    <lineage>
        <taxon>Bacteria</taxon>
        <taxon>Pseudomonadati</taxon>
        <taxon>Pseudomonadota</taxon>
        <taxon>Gammaproteobacteria</taxon>
        <taxon>Chromatiales</taxon>
        <taxon>Chromatiaceae</taxon>
        <taxon>Rheinheimera</taxon>
    </lineage>
</organism>
<evidence type="ECO:0000313" key="1">
    <source>
        <dbReference type="EMBL" id="MFC0047196.1"/>
    </source>
</evidence>
<evidence type="ECO:0000313" key="2">
    <source>
        <dbReference type="Proteomes" id="UP001589813"/>
    </source>
</evidence>
<name>A0ABV6B8J9_9GAMM</name>
<protein>
    <submittedName>
        <fullName evidence="1">Uncharacterized protein</fullName>
    </submittedName>
</protein>
<proteinExistence type="predicted"/>